<feature type="transmembrane region" description="Helical" evidence="2">
    <location>
        <begin position="36"/>
        <end position="54"/>
    </location>
</feature>
<protein>
    <recommendedName>
        <fullName evidence="5">Calcineurin-like phosphoesterase domain-containing protein</fullName>
    </recommendedName>
</protein>
<evidence type="ECO:0000313" key="3">
    <source>
        <dbReference type="EMBL" id="EFJ44074.1"/>
    </source>
</evidence>
<dbReference type="SUPFAM" id="SSF56300">
    <property type="entry name" value="Metallo-dependent phosphatases"/>
    <property type="match status" value="1"/>
</dbReference>
<feature type="transmembrane region" description="Helical" evidence="2">
    <location>
        <begin position="242"/>
        <end position="265"/>
    </location>
</feature>
<keyword evidence="4" id="KW-1185">Reference proteome</keyword>
<dbReference type="OrthoDB" id="1883418at2759"/>
<dbReference type="RefSeq" id="XP_002954875.1">
    <property type="nucleotide sequence ID" value="XM_002954829.1"/>
</dbReference>
<feature type="non-terminal residue" evidence="3">
    <location>
        <position position="1"/>
    </location>
</feature>
<dbReference type="InParanoid" id="D8U834"/>
<evidence type="ECO:0000313" key="4">
    <source>
        <dbReference type="Proteomes" id="UP000001058"/>
    </source>
</evidence>
<dbReference type="GeneID" id="9621545"/>
<evidence type="ECO:0008006" key="5">
    <source>
        <dbReference type="Google" id="ProtNLM"/>
    </source>
</evidence>
<organism evidence="4">
    <name type="scientific">Volvox carteri f. nagariensis</name>
    <dbReference type="NCBI Taxonomy" id="3068"/>
    <lineage>
        <taxon>Eukaryota</taxon>
        <taxon>Viridiplantae</taxon>
        <taxon>Chlorophyta</taxon>
        <taxon>core chlorophytes</taxon>
        <taxon>Chlorophyceae</taxon>
        <taxon>CS clade</taxon>
        <taxon>Chlamydomonadales</taxon>
        <taxon>Volvocaceae</taxon>
        <taxon>Volvox</taxon>
    </lineage>
</organism>
<evidence type="ECO:0000256" key="1">
    <source>
        <dbReference type="SAM" id="MobiDB-lite"/>
    </source>
</evidence>
<feature type="transmembrane region" description="Helical" evidence="2">
    <location>
        <begin position="194"/>
        <end position="212"/>
    </location>
</feature>
<name>D8U834_VOLCA</name>
<dbReference type="EMBL" id="GL378367">
    <property type="protein sequence ID" value="EFJ44074.1"/>
    <property type="molecule type" value="Genomic_DNA"/>
</dbReference>
<feature type="region of interest" description="Disordered" evidence="1">
    <location>
        <begin position="487"/>
        <end position="572"/>
    </location>
</feature>
<feature type="compositionally biased region" description="Pro residues" evidence="1">
    <location>
        <begin position="501"/>
        <end position="518"/>
    </location>
</feature>
<reference evidence="3 4" key="1">
    <citation type="journal article" date="2010" name="Science">
        <title>Genomic analysis of organismal complexity in the multicellular green alga Volvox carteri.</title>
        <authorList>
            <person name="Prochnik S.E."/>
            <person name="Umen J."/>
            <person name="Nedelcu A.M."/>
            <person name="Hallmann A."/>
            <person name="Miller S.M."/>
            <person name="Nishii I."/>
            <person name="Ferris P."/>
            <person name="Kuo A."/>
            <person name="Mitros T."/>
            <person name="Fritz-Laylin L.K."/>
            <person name="Hellsten U."/>
            <person name="Chapman J."/>
            <person name="Simakov O."/>
            <person name="Rensing S.A."/>
            <person name="Terry A."/>
            <person name="Pangilinan J."/>
            <person name="Kapitonov V."/>
            <person name="Jurka J."/>
            <person name="Salamov A."/>
            <person name="Shapiro H."/>
            <person name="Schmutz J."/>
            <person name="Grimwood J."/>
            <person name="Lindquist E."/>
            <person name="Lucas S."/>
            <person name="Grigoriev I.V."/>
            <person name="Schmitt R."/>
            <person name="Kirk D."/>
            <person name="Rokhsar D.S."/>
        </authorList>
    </citation>
    <scope>NUCLEOTIDE SEQUENCE [LARGE SCALE GENOMIC DNA]</scope>
    <source>
        <strain evidence="4">f. Nagariensis / Eve</strain>
    </source>
</reference>
<gene>
    <name evidence="3" type="ORF">VOLCADRAFT_65342</name>
</gene>
<keyword evidence="2" id="KW-0812">Transmembrane</keyword>
<proteinExistence type="predicted"/>
<feature type="compositionally biased region" description="Polar residues" evidence="1">
    <location>
        <begin position="522"/>
        <end position="548"/>
    </location>
</feature>
<dbReference type="STRING" id="3068.D8U834"/>
<dbReference type="PANTHER" id="PTHR34211">
    <property type="entry name" value="CALCINEURIN-LIKE METALLO-PHOSPHOESTERASE SUPERFAMILY PROTEIN"/>
    <property type="match status" value="1"/>
</dbReference>
<dbReference type="Proteomes" id="UP000001058">
    <property type="component" value="Unassembled WGS sequence"/>
</dbReference>
<dbReference type="InterPro" id="IPR029052">
    <property type="entry name" value="Metallo-depent_PP-like"/>
</dbReference>
<sequence length="572" mass="64278">IPGNHDWIDGLETFTREIQHQGWLGGWLLPQEKSYFALRLPAGWWLFGFDLALVQDIDMQQYRYFANVVEQRMGPEDQVILMTHEPLWLLEWFWRRPHLGANLRQLVRGHLRGRARVHLAGDLHFYMRHSWRWSRHPHDPQHLVVNGGGGAFLHPTHVSPGPQGEYVCAACYPSPRTSLQLGRKNLHVFRLRNTRFDVIGGVFYFLLVVSVLPRCSHLAEVLEADSPAKAVSLMWSAYTDTLAAIAGRSYLSAGALVVLLLLSLGLARGAHCATHVTFAIVLLLLLELGVETCIKYERLGKDGPNSLYRWYREYEEQHFPDPMGLRQLLQRCTLGLYPGALQLAMGVYDVPELIAVARTTMCEAGGSLESISRLQALSYYAGMLAYYWLLATPAVGFVFGLYLYISVCWFHVHYDEAFSSLREVSCKSFCRLHIGPSGDLQLYTLALDEVPTRWQEDPRWRGRGGGGNPGVVAHEAHYPSRWVPTRAEAGRDAASPIRLPQHPPTPMTPPISRPPPSRPQNGLLQPSSSGTGAAPQQQPISPASSYGNGTAPRRRTRRWPQLVPTCSPQHKV</sequence>
<feature type="transmembrane region" description="Helical" evidence="2">
    <location>
        <begin position="385"/>
        <end position="412"/>
    </location>
</feature>
<dbReference type="PANTHER" id="PTHR34211:SF3">
    <property type="entry name" value="CALCINEURIN-LIKE METALLO-PHOSPHOESTERASE SUPERFAMILY PROTEIN"/>
    <property type="match status" value="1"/>
</dbReference>
<dbReference type="AlphaFoldDB" id="D8U834"/>
<dbReference type="KEGG" id="vcn:VOLCADRAFT_65342"/>
<keyword evidence="2" id="KW-0472">Membrane</keyword>
<evidence type="ECO:0000256" key="2">
    <source>
        <dbReference type="SAM" id="Phobius"/>
    </source>
</evidence>
<dbReference type="eggNOG" id="ENOG502QSAS">
    <property type="taxonomic scope" value="Eukaryota"/>
</dbReference>
<keyword evidence="2" id="KW-1133">Transmembrane helix</keyword>
<accession>D8U834</accession>